<dbReference type="Proteomes" id="UP000297540">
    <property type="component" value="Unassembled WGS sequence"/>
</dbReference>
<dbReference type="OrthoDB" id="799046at2"/>
<proteinExistence type="predicted"/>
<comment type="caution">
    <text evidence="1">The sequence shown here is derived from an EMBL/GenBank/DDBJ whole genome shotgun (WGS) entry which is preliminary data.</text>
</comment>
<sequence>MTTIEILNLYGIKFTIFISPRPVLGKNRVRKGFIGGGSMENYFGSDFDTLESITEDVLPIVQHYINGNNPEMNHISSELGGSVDYAIPDISNVTFHNPNDGEIVQTIPIIHFTVIAEAWREFLLQKPIVGDAI</sequence>
<dbReference type="RefSeq" id="WP_133228202.1">
    <property type="nucleotide sequence ID" value="NZ_SOZE01000005.1"/>
</dbReference>
<dbReference type="EMBL" id="SOZE01000005">
    <property type="protein sequence ID" value="TFF38838.1"/>
    <property type="molecule type" value="Genomic_DNA"/>
</dbReference>
<gene>
    <name evidence="1" type="ORF">E2R66_07490</name>
</gene>
<protein>
    <submittedName>
        <fullName evidence="1">Uncharacterized protein</fullName>
    </submittedName>
</protein>
<keyword evidence="2" id="KW-1185">Reference proteome</keyword>
<reference evidence="1 2" key="1">
    <citation type="journal article" date="2017" name="Int. J. Syst. Evol. Microbiol.">
        <title>Mucilaginibacterpsychrotolerans sp. nov., isolated from peatlands.</title>
        <authorList>
            <person name="Deng Y."/>
            <person name="Shen L."/>
            <person name="Xu B."/>
            <person name="Liu Y."/>
            <person name="Gu Z."/>
            <person name="Liu H."/>
            <person name="Zhou Y."/>
        </authorList>
    </citation>
    <scope>NUCLEOTIDE SEQUENCE [LARGE SCALE GENOMIC DNA]</scope>
    <source>
        <strain evidence="1 2">NH7-4</strain>
    </source>
</reference>
<evidence type="ECO:0000313" key="1">
    <source>
        <dbReference type="EMBL" id="TFF38838.1"/>
    </source>
</evidence>
<name>A0A4Y8SIU5_9SPHI</name>
<organism evidence="1 2">
    <name type="scientific">Mucilaginibacter psychrotolerans</name>
    <dbReference type="NCBI Taxonomy" id="1524096"/>
    <lineage>
        <taxon>Bacteria</taxon>
        <taxon>Pseudomonadati</taxon>
        <taxon>Bacteroidota</taxon>
        <taxon>Sphingobacteriia</taxon>
        <taxon>Sphingobacteriales</taxon>
        <taxon>Sphingobacteriaceae</taxon>
        <taxon>Mucilaginibacter</taxon>
    </lineage>
</organism>
<accession>A0A4Y8SIU5</accession>
<dbReference type="AlphaFoldDB" id="A0A4Y8SIU5"/>
<evidence type="ECO:0000313" key="2">
    <source>
        <dbReference type="Proteomes" id="UP000297540"/>
    </source>
</evidence>